<dbReference type="SUPFAM" id="SSF49758">
    <property type="entry name" value="Calpain large subunit, middle domain (domain III)"/>
    <property type="match status" value="2"/>
</dbReference>
<dbReference type="GO" id="GO:0004198">
    <property type="term" value="F:calcium-dependent cysteine-type endopeptidase activity"/>
    <property type="evidence" value="ECO:0007669"/>
    <property type="project" value="InterPro"/>
</dbReference>
<sequence>MSPKQLDKLAKWSRPSDYGTNTPRMVSQISPYAIVQDVVTDCSFVASLCITAAYELRFHKQLITNIIYPQVSIVEKAYLKVNGGYDFPGSNSGIDLFALTGWIPESLAFGDQSQSSSDIIWQRLMSAHNFGDCLITIATDDMPKPAKRVGLVPSHAYAVLNVVETSNRLRLLLVKNPWNRKRWRGPFGMDDKDRWTDDLQRELNFHWHAARQSDDDGLFWIDFASVQVYFSALFLNWNPDLFRFRYTVHKHWPVDVGPQNDTYNLGYNPQYRLTFFNPDRHTKVHPLSLSVWILLSRHVTAAAVDTPQQFLTLHVFKQAHRVFYPNHAFTRGTYSNNPHSLTCVDIQLTADESETTFMLVASQFEKLAPLDYTLSVFSTDGPFELTDAPETPPHRINLMDAWTSATAGGCPKHATFLDNPQYQLVVESFMERMLLTLEAPVDLAINLRLVGGDGQRVGSVSKKSLRGQSGEYRPGFCYLDLDAVEAGFPSGQLSDATANPTTAFLTSAKGAYTNSTCGVRTPLAHVPPGYYLVIPSTFEPRRGDFDLHGYANLPVTTSRLR</sequence>
<dbReference type="PROSITE" id="PS50203">
    <property type="entry name" value="CALPAIN_CAT"/>
    <property type="match status" value="1"/>
</dbReference>
<dbReference type="Proteomes" id="UP000284702">
    <property type="component" value="Unassembled WGS sequence"/>
</dbReference>
<name>A0A3R7W879_APHAT</name>
<evidence type="ECO:0000256" key="1">
    <source>
        <dbReference type="ARBA" id="ARBA00022670"/>
    </source>
</evidence>
<reference evidence="6" key="1">
    <citation type="submission" date="2018-07" db="EMBL/GenBank/DDBJ databases">
        <title>Annotation of Aphanomyces astaci genome assembly.</title>
        <authorList>
            <person name="Studholme D.J."/>
        </authorList>
    </citation>
    <scope>NUCLEOTIDE SEQUENCE [LARGE SCALE GENOMIC DNA]</scope>
    <source>
        <strain evidence="6">Pc</strain>
    </source>
</reference>
<evidence type="ECO:0000313" key="7">
    <source>
        <dbReference type="Proteomes" id="UP000284702"/>
    </source>
</evidence>
<evidence type="ECO:0000256" key="3">
    <source>
        <dbReference type="ARBA" id="ARBA00022807"/>
    </source>
</evidence>
<keyword evidence="2" id="KW-0378">Hydrolase</keyword>
<evidence type="ECO:0000256" key="2">
    <source>
        <dbReference type="ARBA" id="ARBA00022801"/>
    </source>
</evidence>
<dbReference type="Gene3D" id="3.90.70.10">
    <property type="entry name" value="Cysteine proteinases"/>
    <property type="match status" value="1"/>
</dbReference>
<comment type="caution">
    <text evidence="4">Lacks conserved residue(s) required for the propagation of feature annotation.</text>
</comment>
<keyword evidence="1" id="KW-0645">Protease</keyword>
<dbReference type="InterPro" id="IPR022683">
    <property type="entry name" value="Calpain_III"/>
</dbReference>
<keyword evidence="3" id="KW-0788">Thiol protease</keyword>
<dbReference type="VEuPathDB" id="FungiDB:H257_11721"/>
<dbReference type="Pfam" id="PF00648">
    <property type="entry name" value="Peptidase_C2"/>
    <property type="match status" value="1"/>
</dbReference>
<comment type="caution">
    <text evidence="6">The sequence shown here is derived from an EMBL/GenBank/DDBJ whole genome shotgun (WGS) entry which is preliminary data.</text>
</comment>
<feature type="domain" description="Calpain catalytic" evidence="5">
    <location>
        <begin position="71"/>
        <end position="239"/>
    </location>
</feature>
<dbReference type="AlphaFoldDB" id="A0A3R7W879"/>
<dbReference type="Gene3D" id="2.60.120.380">
    <property type="match status" value="3"/>
</dbReference>
<keyword evidence="7" id="KW-1185">Reference proteome</keyword>
<dbReference type="GO" id="GO:0006508">
    <property type="term" value="P:proteolysis"/>
    <property type="evidence" value="ECO:0007669"/>
    <property type="project" value="UniProtKB-KW"/>
</dbReference>
<dbReference type="InterPro" id="IPR038765">
    <property type="entry name" value="Papain-like_cys_pep_sf"/>
</dbReference>
<evidence type="ECO:0000259" key="5">
    <source>
        <dbReference type="PROSITE" id="PS50203"/>
    </source>
</evidence>
<dbReference type="SMART" id="SM00720">
    <property type="entry name" value="calpain_III"/>
    <property type="match status" value="1"/>
</dbReference>
<evidence type="ECO:0000256" key="4">
    <source>
        <dbReference type="PROSITE-ProRule" id="PRU00239"/>
    </source>
</evidence>
<gene>
    <name evidence="6" type="ORF">B5M09_007423</name>
</gene>
<dbReference type="EMBL" id="MZMZ02005589">
    <property type="protein sequence ID" value="RQM14389.1"/>
    <property type="molecule type" value="Genomic_DNA"/>
</dbReference>
<protein>
    <recommendedName>
        <fullName evidence="5">Calpain catalytic domain-containing protein</fullName>
    </recommendedName>
</protein>
<dbReference type="InterPro" id="IPR036213">
    <property type="entry name" value="Calpain_III_sf"/>
</dbReference>
<dbReference type="InterPro" id="IPR001300">
    <property type="entry name" value="Peptidase_C2_calpain_cat"/>
</dbReference>
<dbReference type="PANTHER" id="PTHR46143">
    <property type="entry name" value="CALPAIN-7"/>
    <property type="match status" value="1"/>
</dbReference>
<dbReference type="InterPro" id="IPR051297">
    <property type="entry name" value="PalB/RIM13"/>
</dbReference>
<dbReference type="PANTHER" id="PTHR46143:SF1">
    <property type="entry name" value="CALPAIN-7"/>
    <property type="match status" value="1"/>
</dbReference>
<dbReference type="SMART" id="SM00230">
    <property type="entry name" value="CysPc"/>
    <property type="match status" value="1"/>
</dbReference>
<accession>A0A3R7W879</accession>
<evidence type="ECO:0000313" key="6">
    <source>
        <dbReference type="EMBL" id="RQM14389.1"/>
    </source>
</evidence>
<organism evidence="6 7">
    <name type="scientific">Aphanomyces astaci</name>
    <name type="common">Crayfish plague agent</name>
    <dbReference type="NCBI Taxonomy" id="112090"/>
    <lineage>
        <taxon>Eukaryota</taxon>
        <taxon>Sar</taxon>
        <taxon>Stramenopiles</taxon>
        <taxon>Oomycota</taxon>
        <taxon>Saprolegniomycetes</taxon>
        <taxon>Saprolegniales</taxon>
        <taxon>Verrucalvaceae</taxon>
        <taxon>Aphanomyces</taxon>
    </lineage>
</organism>
<dbReference type="SUPFAM" id="SSF54001">
    <property type="entry name" value="Cysteine proteinases"/>
    <property type="match status" value="1"/>
</dbReference>
<proteinExistence type="predicted"/>